<protein>
    <submittedName>
        <fullName evidence="9">HAMP domain-containing protein</fullName>
    </submittedName>
</protein>
<dbReference type="SMART" id="SM00283">
    <property type="entry name" value="MA"/>
    <property type="match status" value="1"/>
</dbReference>
<keyword evidence="2 4" id="KW-0807">Transducer</keyword>
<evidence type="ECO:0000313" key="9">
    <source>
        <dbReference type="EMBL" id="SEA56194.1"/>
    </source>
</evidence>
<evidence type="ECO:0000256" key="6">
    <source>
        <dbReference type="SAM" id="Phobius"/>
    </source>
</evidence>
<dbReference type="PROSITE" id="PS50111">
    <property type="entry name" value="CHEMOTAXIS_TRANSDUC_2"/>
    <property type="match status" value="1"/>
</dbReference>
<evidence type="ECO:0000256" key="1">
    <source>
        <dbReference type="ARBA" id="ARBA00004370"/>
    </source>
</evidence>
<gene>
    <name evidence="9" type="ORF">SAMN02745729_104211</name>
</gene>
<evidence type="ECO:0000256" key="2">
    <source>
        <dbReference type="ARBA" id="ARBA00023224"/>
    </source>
</evidence>
<dbReference type="CDD" id="cd06225">
    <property type="entry name" value="HAMP"/>
    <property type="match status" value="1"/>
</dbReference>
<evidence type="ECO:0000256" key="4">
    <source>
        <dbReference type="PROSITE-ProRule" id="PRU00284"/>
    </source>
</evidence>
<dbReference type="STRING" id="1122198.SAMN02745729_104211"/>
<proteinExistence type="inferred from homology"/>
<dbReference type="SMART" id="SM00304">
    <property type="entry name" value="HAMP"/>
    <property type="match status" value="2"/>
</dbReference>
<keyword evidence="6" id="KW-1133">Transmembrane helix</keyword>
<dbReference type="OrthoDB" id="5693655at2"/>
<feature type="transmembrane region" description="Helical" evidence="6">
    <location>
        <begin position="308"/>
        <end position="332"/>
    </location>
</feature>
<evidence type="ECO:0000259" key="8">
    <source>
        <dbReference type="PROSITE" id="PS50885"/>
    </source>
</evidence>
<feature type="domain" description="HAMP" evidence="8">
    <location>
        <begin position="330"/>
        <end position="382"/>
    </location>
</feature>
<keyword evidence="6" id="KW-0472">Membrane</keyword>
<dbReference type="PANTHER" id="PTHR32089:SF70">
    <property type="entry name" value="ENERGY TAXIS MODULATING METHYL ACCEPTING SENSORY TRANSDUCER"/>
    <property type="match status" value="1"/>
</dbReference>
<dbReference type="AlphaFoldDB" id="A0A1H4C733"/>
<accession>A0A1H4C733</accession>
<dbReference type="GO" id="GO:0006935">
    <property type="term" value="P:chemotaxis"/>
    <property type="evidence" value="ECO:0007669"/>
    <property type="project" value="UniProtKB-ARBA"/>
</dbReference>
<dbReference type="Gene3D" id="1.10.287.950">
    <property type="entry name" value="Methyl-accepting chemotaxis protein"/>
    <property type="match status" value="1"/>
</dbReference>
<dbReference type="Pfam" id="PF00015">
    <property type="entry name" value="MCPsignal"/>
    <property type="match status" value="1"/>
</dbReference>
<sequence length="659" mass="71942">MKIYITQRIAIGFGLLVVFIMLVGAGGLYGSRTVSAGLSAVTEEVLPLVDDSYAQTLALGNATTDLYGALAQRQPERFESYREMFNTSFDRFSKQLDQLQLRLDNHTELAPIVKRIRSNAVELKGLSERLFTLHQEQRRLQAAVSDISVKFMTQNDALASWARNYLSTATSDEGILRIRSVTRAANSYRFMLFNYQRNQDIERLRSDAQDNRAGLVQAHEFFAAAEPRANQVEPLVQNLETAFYGDDGVLSLYNQLTAADLELTQTLEQLSALMEASSKESASMVEAARTLAADTRQKGQQAITLSNMVILIIASAAIVLAIVIALLTISALRKPLAEIRQQLGLLRQGDLRISFDDQRKDEFGELGEALNDVVKGLCEIVTTITRGSEHLASVASQNSAISEQTTQAMAHQSDQLHQTASAATEISSSVAEVANHSHTTLDAVNECESLSVSLTNNVRETLQSIELQASGIQQAVSVSDQLASYGSEIDSILSTIRDIAEQTNLLALNAAIEAARAGEHGRGFAVVADEVRELASRTQNSTGRIQEMVENMQKNITQVVSVMQSSYHQTQSCVEHAHASQTSLDSLNAAIAHIGSLSTQITEAARQQTDAVEEVSRTLNGLNTTASETTEGARQASGSSRELLSYAHEQQELLKRFSI</sequence>
<evidence type="ECO:0000256" key="3">
    <source>
        <dbReference type="ARBA" id="ARBA00029447"/>
    </source>
</evidence>
<evidence type="ECO:0000259" key="7">
    <source>
        <dbReference type="PROSITE" id="PS50111"/>
    </source>
</evidence>
<dbReference type="GO" id="GO:0007165">
    <property type="term" value="P:signal transduction"/>
    <property type="evidence" value="ECO:0007669"/>
    <property type="project" value="UniProtKB-KW"/>
</dbReference>
<name>A0A1H4C733_9GAMM</name>
<comment type="subcellular location">
    <subcellularLocation>
        <location evidence="1">Membrane</location>
    </subcellularLocation>
</comment>
<keyword evidence="6" id="KW-0812">Transmembrane</keyword>
<dbReference type="PANTHER" id="PTHR32089">
    <property type="entry name" value="METHYL-ACCEPTING CHEMOTAXIS PROTEIN MCPB"/>
    <property type="match status" value="1"/>
</dbReference>
<organism evidence="9 10">
    <name type="scientific">Marinobacterium iners DSM 11526</name>
    <dbReference type="NCBI Taxonomy" id="1122198"/>
    <lineage>
        <taxon>Bacteria</taxon>
        <taxon>Pseudomonadati</taxon>
        <taxon>Pseudomonadota</taxon>
        <taxon>Gammaproteobacteria</taxon>
        <taxon>Oceanospirillales</taxon>
        <taxon>Oceanospirillaceae</taxon>
        <taxon>Marinobacterium</taxon>
    </lineage>
</organism>
<dbReference type="InterPro" id="IPR003660">
    <property type="entry name" value="HAMP_dom"/>
</dbReference>
<reference evidence="10" key="1">
    <citation type="submission" date="2016-10" db="EMBL/GenBank/DDBJ databases">
        <authorList>
            <person name="Varghese N."/>
            <person name="Submissions S."/>
        </authorList>
    </citation>
    <scope>NUCLEOTIDE SEQUENCE [LARGE SCALE GENOMIC DNA]</scope>
    <source>
        <strain evidence="10">DSM 11526</strain>
    </source>
</reference>
<feature type="transmembrane region" description="Helical" evidence="6">
    <location>
        <begin position="9"/>
        <end position="29"/>
    </location>
</feature>
<dbReference type="Proteomes" id="UP000242469">
    <property type="component" value="Unassembled WGS sequence"/>
</dbReference>
<dbReference type="PROSITE" id="PS50885">
    <property type="entry name" value="HAMP"/>
    <property type="match status" value="1"/>
</dbReference>
<feature type="domain" description="Methyl-accepting transducer" evidence="7">
    <location>
        <begin position="387"/>
        <end position="623"/>
    </location>
</feature>
<dbReference type="RefSeq" id="WP_091825069.1">
    <property type="nucleotide sequence ID" value="NZ_FNRJ01000004.1"/>
</dbReference>
<dbReference type="EMBL" id="FNRJ01000004">
    <property type="protein sequence ID" value="SEA56194.1"/>
    <property type="molecule type" value="Genomic_DNA"/>
</dbReference>
<evidence type="ECO:0000313" key="10">
    <source>
        <dbReference type="Proteomes" id="UP000242469"/>
    </source>
</evidence>
<dbReference type="FunFam" id="1.10.287.950:FF:000001">
    <property type="entry name" value="Methyl-accepting chemotaxis sensory transducer"/>
    <property type="match status" value="1"/>
</dbReference>
<dbReference type="GO" id="GO:0016020">
    <property type="term" value="C:membrane"/>
    <property type="evidence" value="ECO:0007669"/>
    <property type="project" value="UniProtKB-SubCell"/>
</dbReference>
<feature type="region of interest" description="Disordered" evidence="5">
    <location>
        <begin position="621"/>
        <end position="641"/>
    </location>
</feature>
<evidence type="ECO:0000256" key="5">
    <source>
        <dbReference type="SAM" id="MobiDB-lite"/>
    </source>
</evidence>
<dbReference type="Pfam" id="PF00672">
    <property type="entry name" value="HAMP"/>
    <property type="match status" value="1"/>
</dbReference>
<dbReference type="SUPFAM" id="SSF58104">
    <property type="entry name" value="Methyl-accepting chemotaxis protein (MCP) signaling domain"/>
    <property type="match status" value="1"/>
</dbReference>
<keyword evidence="10" id="KW-1185">Reference proteome</keyword>
<dbReference type="InterPro" id="IPR004089">
    <property type="entry name" value="MCPsignal_dom"/>
</dbReference>
<comment type="similarity">
    <text evidence="3">Belongs to the methyl-accepting chemotaxis (MCP) protein family.</text>
</comment>